<dbReference type="RefSeq" id="WP_371755044.1">
    <property type="nucleotide sequence ID" value="NZ_JAYJLD010000024.1"/>
</dbReference>
<dbReference type="Proteomes" id="UP001310386">
    <property type="component" value="Unassembled WGS sequence"/>
</dbReference>
<sequence>MLGCWEHVHDLDFHGAVNERFEVKRRIVWIVQQPVNDIHGTFAERIRNDISKLNVGNSQAVLKPILLARRKVRQLEAVKP</sequence>
<organism evidence="1 2">
    <name type="scientific">Ferviditalea candida</name>
    <dbReference type="NCBI Taxonomy" id="3108399"/>
    <lineage>
        <taxon>Bacteria</taxon>
        <taxon>Bacillati</taxon>
        <taxon>Bacillota</taxon>
        <taxon>Bacilli</taxon>
        <taxon>Bacillales</taxon>
        <taxon>Paenibacillaceae</taxon>
        <taxon>Ferviditalea</taxon>
    </lineage>
</organism>
<dbReference type="EMBL" id="JAYJLD010000024">
    <property type="protein sequence ID" value="MEB3102921.1"/>
    <property type="molecule type" value="Genomic_DNA"/>
</dbReference>
<proteinExistence type="predicted"/>
<evidence type="ECO:0000313" key="2">
    <source>
        <dbReference type="Proteomes" id="UP001310386"/>
    </source>
</evidence>
<accession>A0ABU5ZNQ5</accession>
<name>A0ABU5ZNQ5_9BACL</name>
<gene>
    <name evidence="1" type="ORF">VF724_14780</name>
</gene>
<reference evidence="1" key="1">
    <citation type="submission" date="2023-12" db="EMBL/GenBank/DDBJ databases">
        <title>Fervidustalea candida gen. nov., sp. nov., a novel member of the family Paenibacillaceae isolated from a geothermal area.</title>
        <authorList>
            <person name="Li W.-J."/>
            <person name="Jiao J.-Y."/>
            <person name="Chen Y."/>
        </authorList>
    </citation>
    <scope>NUCLEOTIDE SEQUENCE</scope>
    <source>
        <strain evidence="1">SYSU GA230002</strain>
    </source>
</reference>
<evidence type="ECO:0000313" key="1">
    <source>
        <dbReference type="EMBL" id="MEB3102921.1"/>
    </source>
</evidence>
<keyword evidence="2" id="KW-1185">Reference proteome</keyword>
<comment type="caution">
    <text evidence="1">The sequence shown here is derived from an EMBL/GenBank/DDBJ whole genome shotgun (WGS) entry which is preliminary data.</text>
</comment>
<protein>
    <submittedName>
        <fullName evidence="1">Uncharacterized protein</fullName>
    </submittedName>
</protein>